<dbReference type="RefSeq" id="WP_031502955.1">
    <property type="nucleotide sequence ID" value="NC_022795.1"/>
</dbReference>
<keyword evidence="2 4" id="KW-0067">ATP-binding</keyword>
<evidence type="ECO:0000259" key="6">
    <source>
        <dbReference type="Pfam" id="PF22740"/>
    </source>
</evidence>
<accession>A0A0X1KNR3</accession>
<dbReference type="PANTHER" id="PTHR30448:SF0">
    <property type="entry name" value="RNASE ADAPTER PROTEIN RAPZ"/>
    <property type="match status" value="1"/>
</dbReference>
<gene>
    <name evidence="7" type="ORF">AJ81_00170</name>
</gene>
<dbReference type="InterPro" id="IPR027417">
    <property type="entry name" value="P-loop_NTPase"/>
</dbReference>
<dbReference type="AlphaFoldDB" id="A0A0X1KNR3"/>
<name>A0A0X1KNR3_9THEM</name>
<evidence type="ECO:0000256" key="2">
    <source>
        <dbReference type="ARBA" id="ARBA00022840"/>
    </source>
</evidence>
<evidence type="ECO:0000256" key="4">
    <source>
        <dbReference type="HAMAP-Rule" id="MF_00636"/>
    </source>
</evidence>
<dbReference type="PaxDb" id="1123384-AJ81_00170"/>
<proteinExistence type="inferred from homology"/>
<reference evidence="7 8" key="1">
    <citation type="submission" date="2014-01" db="EMBL/GenBank/DDBJ databases">
        <title>Genome sequencing of Thermotog hypogea.</title>
        <authorList>
            <person name="Zhang X."/>
            <person name="Alvare G."/>
            <person name="Fristensky B."/>
            <person name="Chen L."/>
            <person name="Suen T."/>
            <person name="Chen Q."/>
            <person name="Ma K."/>
        </authorList>
    </citation>
    <scope>NUCLEOTIDE SEQUENCE [LARGE SCALE GENOMIC DNA]</scope>
    <source>
        <strain evidence="7 8">DSM 11164</strain>
    </source>
</reference>
<dbReference type="OrthoDB" id="9784461at2"/>
<dbReference type="InterPro" id="IPR053930">
    <property type="entry name" value="RapZ-like_N"/>
</dbReference>
<feature type="binding site" evidence="4">
    <location>
        <begin position="9"/>
        <end position="16"/>
    </location>
    <ligand>
        <name>ATP</name>
        <dbReference type="ChEBI" id="CHEBI:30616"/>
    </ligand>
</feature>
<keyword evidence="1 4" id="KW-0547">Nucleotide-binding</keyword>
<dbReference type="STRING" id="1123384.AJ81_00170"/>
<dbReference type="GO" id="GO:0005524">
    <property type="term" value="F:ATP binding"/>
    <property type="evidence" value="ECO:0007669"/>
    <property type="project" value="UniProtKB-UniRule"/>
</dbReference>
<keyword evidence="8" id="KW-1185">Reference proteome</keyword>
<dbReference type="NCBIfam" id="NF003828">
    <property type="entry name" value="PRK05416.1"/>
    <property type="match status" value="1"/>
</dbReference>
<feature type="binding site" evidence="4">
    <location>
        <begin position="58"/>
        <end position="61"/>
    </location>
    <ligand>
        <name>GTP</name>
        <dbReference type="ChEBI" id="CHEBI:37565"/>
    </ligand>
</feature>
<dbReference type="HAMAP" id="MF_00636">
    <property type="entry name" value="RapZ_like"/>
    <property type="match status" value="1"/>
</dbReference>
<keyword evidence="3 4" id="KW-0342">GTP-binding</keyword>
<evidence type="ECO:0000256" key="3">
    <source>
        <dbReference type="ARBA" id="ARBA00023134"/>
    </source>
</evidence>
<protein>
    <submittedName>
        <fullName evidence="7">Nucleotide-binding protein</fullName>
    </submittedName>
</protein>
<dbReference type="SUPFAM" id="SSF52540">
    <property type="entry name" value="P-loop containing nucleoside triphosphate hydrolases"/>
    <property type="match status" value="1"/>
</dbReference>
<dbReference type="GO" id="GO:0005525">
    <property type="term" value="F:GTP binding"/>
    <property type="evidence" value="ECO:0007669"/>
    <property type="project" value="UniProtKB-UniRule"/>
</dbReference>
<feature type="domain" description="RapZ C-terminal" evidence="6">
    <location>
        <begin position="159"/>
        <end position="276"/>
    </location>
</feature>
<dbReference type="PIRSF" id="PIRSF005052">
    <property type="entry name" value="P-loopkin"/>
    <property type="match status" value="1"/>
</dbReference>
<organism evidence="7 8">
    <name type="scientific">Pseudothermotoga hypogea DSM 11164 = NBRC 106472</name>
    <dbReference type="NCBI Taxonomy" id="1123384"/>
    <lineage>
        <taxon>Bacteria</taxon>
        <taxon>Thermotogati</taxon>
        <taxon>Thermotogota</taxon>
        <taxon>Thermotogae</taxon>
        <taxon>Thermotogales</taxon>
        <taxon>Thermotogaceae</taxon>
        <taxon>Pseudothermotoga</taxon>
    </lineage>
</organism>
<dbReference type="Proteomes" id="UP000077469">
    <property type="component" value="Chromosome"/>
</dbReference>
<dbReference type="EMBL" id="CP007141">
    <property type="protein sequence ID" value="AJC72870.1"/>
    <property type="molecule type" value="Genomic_DNA"/>
</dbReference>
<dbReference type="PATRIC" id="fig|1123384.7.peg.32"/>
<evidence type="ECO:0000313" key="8">
    <source>
        <dbReference type="Proteomes" id="UP000077469"/>
    </source>
</evidence>
<dbReference type="InterPro" id="IPR005337">
    <property type="entry name" value="RapZ-like"/>
</dbReference>
<dbReference type="InterPro" id="IPR053931">
    <property type="entry name" value="RapZ_C"/>
</dbReference>
<evidence type="ECO:0000256" key="1">
    <source>
        <dbReference type="ARBA" id="ARBA00022741"/>
    </source>
</evidence>
<dbReference type="Pfam" id="PF03668">
    <property type="entry name" value="RapZ-like_N"/>
    <property type="match status" value="1"/>
</dbReference>
<feature type="domain" description="RapZ-like N-terminal" evidence="5">
    <location>
        <begin position="4"/>
        <end position="152"/>
    </location>
</feature>
<evidence type="ECO:0000313" key="7">
    <source>
        <dbReference type="EMBL" id="AJC72870.1"/>
    </source>
</evidence>
<dbReference type="Pfam" id="PF22740">
    <property type="entry name" value="PapZ_C"/>
    <property type="match status" value="1"/>
</dbReference>
<evidence type="ECO:0000259" key="5">
    <source>
        <dbReference type="Pfam" id="PF03668"/>
    </source>
</evidence>
<dbReference type="PANTHER" id="PTHR30448">
    <property type="entry name" value="RNASE ADAPTER PROTEIN RAPZ"/>
    <property type="match status" value="1"/>
</dbReference>
<sequence>MKRILIVSGLSGAGKSTAIRILEDLGFFCIDNLPPTLLNDFMAVVMSSSMENVALVLDVRSAQFGDLTSAVKKLLQSYGESISVLFLEASKEELIRRFSVTRRKHPLEGKLSLSEAIEIEKKMLEEIRNMSLVIDTTEMDIQMLRERISGLLSIEKTFLIRLRSFGFKYGLPPDTDFLLDVRFMANPYYRSELAPLDGRDERVKQFFENQNDVAEYIECAAKMIHIAAMGYKKVGRAGMTVSVGCTGGRHRSVYVVERLAEKLANEFGIEVEHRDVNK</sequence>
<dbReference type="Gene3D" id="3.40.50.300">
    <property type="entry name" value="P-loop containing nucleotide triphosphate hydrolases"/>
    <property type="match status" value="1"/>
</dbReference>
<dbReference type="KEGG" id="phy:AJ81_00170"/>